<reference evidence="1" key="2">
    <citation type="submission" date="2023-02" db="EMBL/GenBank/DDBJ databases">
        <title>'Rhodoalgimonas zhirmunskyi' gen. nov., isolated from a red alga.</title>
        <authorList>
            <person name="Nedashkovskaya O.I."/>
            <person name="Otstavnykh N.Y."/>
            <person name="Bystritskaya E.P."/>
            <person name="Balabanova L.A."/>
            <person name="Isaeva M.P."/>
        </authorList>
    </citation>
    <scope>NUCLEOTIDE SEQUENCE</scope>
    <source>
        <strain evidence="1">KCTC 52189</strain>
    </source>
</reference>
<name>A0AAE4B4E1_9RHOB</name>
<dbReference type="RefSeq" id="WP_306735405.1">
    <property type="nucleotide sequence ID" value="NZ_JANHAX010000002.1"/>
</dbReference>
<sequence>MTHITQESLRAILGEVDAKIIAAVQATGASMKDVEEAKAIADGRSDIVGSGEQALSGPLKQVLTILGGAPDDD</sequence>
<organism evidence="1 2">
    <name type="scientific">Marimonas arenosa</name>
    <dbReference type="NCBI Taxonomy" id="1795305"/>
    <lineage>
        <taxon>Bacteria</taxon>
        <taxon>Pseudomonadati</taxon>
        <taxon>Pseudomonadota</taxon>
        <taxon>Alphaproteobacteria</taxon>
        <taxon>Rhodobacterales</taxon>
        <taxon>Paracoccaceae</taxon>
        <taxon>Marimonas</taxon>
    </lineage>
</organism>
<gene>
    <name evidence="1" type="ORF">NO357_09550</name>
</gene>
<dbReference type="AlphaFoldDB" id="A0AAE4B4E1"/>
<evidence type="ECO:0000313" key="2">
    <source>
        <dbReference type="Proteomes" id="UP001226762"/>
    </source>
</evidence>
<comment type="caution">
    <text evidence="1">The sequence shown here is derived from an EMBL/GenBank/DDBJ whole genome shotgun (WGS) entry which is preliminary data.</text>
</comment>
<protein>
    <submittedName>
        <fullName evidence="1">Uncharacterized protein</fullName>
    </submittedName>
</protein>
<reference evidence="1" key="1">
    <citation type="submission" date="2022-07" db="EMBL/GenBank/DDBJ databases">
        <authorList>
            <person name="Otstavnykh N."/>
            <person name="Isaeva M."/>
            <person name="Bystritskaya E."/>
        </authorList>
    </citation>
    <scope>NUCLEOTIDE SEQUENCE</scope>
    <source>
        <strain evidence="1">KCTC 52189</strain>
    </source>
</reference>
<proteinExistence type="predicted"/>
<keyword evidence="2" id="KW-1185">Reference proteome</keyword>
<accession>A0AAE4B4E1</accession>
<dbReference type="EMBL" id="JANHAX010000002">
    <property type="protein sequence ID" value="MDQ2090140.1"/>
    <property type="molecule type" value="Genomic_DNA"/>
</dbReference>
<dbReference type="Proteomes" id="UP001226762">
    <property type="component" value="Unassembled WGS sequence"/>
</dbReference>
<evidence type="ECO:0000313" key="1">
    <source>
        <dbReference type="EMBL" id="MDQ2090140.1"/>
    </source>
</evidence>